<sequence>MVRIFRHYVPIQLLLLAALEGAIFYGSMYLGVGLRFAGGDIDEIGAVYPRAIVFATVMLACLTAFGFYMRETPKGNWLYYARFMAAFLVGWVVMTLIFYVHPPLFLGRGAFGLAFLFAFSGTALGRMVFFRLVDQQALQRRVLVLGAGTRAAEVGKLLRSNPSGHKFHLVGYLPVKDGEHSVHESEIVPEKAPLLSIVHKYAVDEVVVGIRDRRNGGLCMSDLLECKLEGVTVTDLSTFFERETGHVQLDSLNPSWMVFSDGFQRGSYKTVVKRCFDVTVSLVLLLLTLPIMALTAFLIYLETGLPILYRQERVGECGQVFKILKFRSMRQDAERAGSPQWARQNDDRVTRVGRVIRLLRIDELPQIFNVLKGDMSFVGPRPERPFFVQELAKQIPFYLNRHTVKPGITGWAQIRYPYGASVQDAMRKLQYDLYYAKNYSLFLDLIILFQTAQVILFGKGAR</sequence>
<comment type="similarity">
    <text evidence="2">Belongs to the bacterial sugar transferase family.</text>
</comment>
<dbReference type="NCBIfam" id="TIGR03025">
    <property type="entry name" value="EPS_sugtrans"/>
    <property type="match status" value="1"/>
</dbReference>
<evidence type="ECO:0000256" key="7">
    <source>
        <dbReference type="SAM" id="Phobius"/>
    </source>
</evidence>
<keyword evidence="6 7" id="KW-0472">Membrane</keyword>
<evidence type="ECO:0000313" key="10">
    <source>
        <dbReference type="Proteomes" id="UP000218899"/>
    </source>
</evidence>
<keyword evidence="5 7" id="KW-1133">Transmembrane helix</keyword>
<dbReference type="Proteomes" id="UP000218899">
    <property type="component" value="Chromosome"/>
</dbReference>
<feature type="transmembrane region" description="Helical" evidence="7">
    <location>
        <begin position="80"/>
        <end position="100"/>
    </location>
</feature>
<feature type="transmembrane region" description="Helical" evidence="7">
    <location>
        <begin position="47"/>
        <end position="68"/>
    </location>
</feature>
<comment type="subcellular location">
    <subcellularLocation>
        <location evidence="1">Membrane</location>
        <topology evidence="1">Multi-pass membrane protein</topology>
    </subcellularLocation>
</comment>
<dbReference type="RefSeq" id="WP_096460440.1">
    <property type="nucleotide sequence ID" value="NZ_AP014936.1"/>
</dbReference>
<keyword evidence="4 7" id="KW-0812">Transmembrane</keyword>
<evidence type="ECO:0000256" key="5">
    <source>
        <dbReference type="ARBA" id="ARBA00022989"/>
    </source>
</evidence>
<dbReference type="GO" id="GO:0089702">
    <property type="term" value="F:undecaprenyl-phosphate glucose phosphotransferase activity"/>
    <property type="evidence" value="ECO:0007669"/>
    <property type="project" value="TreeGrafter"/>
</dbReference>
<dbReference type="EMBL" id="AP014936">
    <property type="protein sequence ID" value="BAU47896.1"/>
    <property type="molecule type" value="Genomic_DNA"/>
</dbReference>
<name>A0A1B4V2Y0_9GAMM</name>
<dbReference type="GO" id="GO:0009242">
    <property type="term" value="P:colanic acid biosynthetic process"/>
    <property type="evidence" value="ECO:0007669"/>
    <property type="project" value="TreeGrafter"/>
</dbReference>
<dbReference type="NCBIfam" id="TIGR03013">
    <property type="entry name" value="EpsB_2"/>
    <property type="match status" value="1"/>
</dbReference>
<evidence type="ECO:0000313" key="9">
    <source>
        <dbReference type="EMBL" id="BAU47896.1"/>
    </source>
</evidence>
<dbReference type="OrthoDB" id="9808602at2"/>
<dbReference type="InterPro" id="IPR017464">
    <property type="entry name" value="Sugar_tfrase_EpsB_2"/>
</dbReference>
<feature type="domain" description="Bacterial sugar transferase" evidence="8">
    <location>
        <begin position="273"/>
        <end position="456"/>
    </location>
</feature>
<evidence type="ECO:0000256" key="6">
    <source>
        <dbReference type="ARBA" id="ARBA00023136"/>
    </source>
</evidence>
<keyword evidence="3 9" id="KW-0808">Transferase</keyword>
<feature type="transmembrane region" description="Helical" evidence="7">
    <location>
        <begin position="275"/>
        <end position="301"/>
    </location>
</feature>
<keyword evidence="10" id="KW-1185">Reference proteome</keyword>
<dbReference type="PANTHER" id="PTHR30576:SF21">
    <property type="entry name" value="UDP-GLUCOSE:UNDECAPRENYL-PHOSPHATE GLUCOSE-1-PHOSPHATE TRANSFERASE"/>
    <property type="match status" value="1"/>
</dbReference>
<evidence type="ECO:0000256" key="3">
    <source>
        <dbReference type="ARBA" id="ARBA00022679"/>
    </source>
</evidence>
<dbReference type="Gene3D" id="3.40.50.720">
    <property type="entry name" value="NAD(P)-binding Rossmann-like Domain"/>
    <property type="match status" value="1"/>
</dbReference>
<dbReference type="PANTHER" id="PTHR30576">
    <property type="entry name" value="COLANIC BIOSYNTHESIS UDP-GLUCOSE LIPID CARRIER TRANSFERASE"/>
    <property type="match status" value="1"/>
</dbReference>
<dbReference type="InterPro" id="IPR003362">
    <property type="entry name" value="Bact_transf"/>
</dbReference>
<dbReference type="InterPro" id="IPR017475">
    <property type="entry name" value="EPS_sugar_tfrase"/>
</dbReference>
<dbReference type="AlphaFoldDB" id="A0A1B4V2Y0"/>
<organism evidence="9 10">
    <name type="scientific">Sulfurifustis variabilis</name>
    <dbReference type="NCBI Taxonomy" id="1675686"/>
    <lineage>
        <taxon>Bacteria</taxon>
        <taxon>Pseudomonadati</taxon>
        <taxon>Pseudomonadota</taxon>
        <taxon>Gammaproteobacteria</taxon>
        <taxon>Acidiferrobacterales</taxon>
        <taxon>Acidiferrobacteraceae</taxon>
        <taxon>Sulfurifustis</taxon>
    </lineage>
</organism>
<feature type="transmembrane region" description="Helical" evidence="7">
    <location>
        <begin position="112"/>
        <end position="133"/>
    </location>
</feature>
<proteinExistence type="inferred from homology"/>
<dbReference type="KEGG" id="sva:SVA_1329"/>
<evidence type="ECO:0000259" key="8">
    <source>
        <dbReference type="Pfam" id="PF02397"/>
    </source>
</evidence>
<dbReference type="Pfam" id="PF02397">
    <property type="entry name" value="Bac_transf"/>
    <property type="match status" value="1"/>
</dbReference>
<evidence type="ECO:0000256" key="2">
    <source>
        <dbReference type="ARBA" id="ARBA00006464"/>
    </source>
</evidence>
<reference evidence="9 10" key="1">
    <citation type="submission" date="2015-08" db="EMBL/GenBank/DDBJ databases">
        <title>Complete genome sequence of Sulfurifustis variabilis.</title>
        <authorList>
            <person name="Miura A."/>
            <person name="Kojima H."/>
            <person name="Fukui M."/>
        </authorList>
    </citation>
    <scope>NUCLEOTIDE SEQUENCE [LARGE SCALE GENOMIC DNA]</scope>
    <source>
        <strain evidence="10">skN76</strain>
    </source>
</reference>
<gene>
    <name evidence="9" type="ORF">SVA_1329</name>
</gene>
<protein>
    <submittedName>
        <fullName evidence="9">Exopolysaccharide biosynthesis polyprenyl glycosylphosphotransferase</fullName>
    </submittedName>
</protein>
<accession>A0A1B4V2Y0</accession>
<evidence type="ECO:0000256" key="4">
    <source>
        <dbReference type="ARBA" id="ARBA00022692"/>
    </source>
</evidence>
<evidence type="ECO:0000256" key="1">
    <source>
        <dbReference type="ARBA" id="ARBA00004141"/>
    </source>
</evidence>
<dbReference type="GO" id="GO:0016020">
    <property type="term" value="C:membrane"/>
    <property type="evidence" value="ECO:0007669"/>
    <property type="project" value="UniProtKB-SubCell"/>
</dbReference>